<reference evidence="2" key="2">
    <citation type="submission" date="2021-04" db="EMBL/GenBank/DDBJ databases">
        <authorList>
            <person name="Gilroy R."/>
        </authorList>
    </citation>
    <scope>NUCLEOTIDE SEQUENCE</scope>
    <source>
        <strain evidence="2">811</strain>
    </source>
</reference>
<proteinExistence type="predicted"/>
<protein>
    <submittedName>
        <fullName evidence="2">Uncharacterized protein</fullName>
    </submittedName>
</protein>
<accession>A0A9D1V855</accession>
<reference evidence="2" key="1">
    <citation type="journal article" date="2021" name="PeerJ">
        <title>Extensive microbial diversity within the chicken gut microbiome revealed by metagenomics and culture.</title>
        <authorList>
            <person name="Gilroy R."/>
            <person name="Ravi A."/>
            <person name="Getino M."/>
            <person name="Pursley I."/>
            <person name="Horton D.L."/>
            <person name="Alikhan N.F."/>
            <person name="Baker D."/>
            <person name="Gharbi K."/>
            <person name="Hall N."/>
            <person name="Watson M."/>
            <person name="Adriaenssens E.M."/>
            <person name="Foster-Nyarko E."/>
            <person name="Jarju S."/>
            <person name="Secka A."/>
            <person name="Antonio M."/>
            <person name="Oren A."/>
            <person name="Chaudhuri R.R."/>
            <person name="La Ragione R."/>
            <person name="Hildebrand F."/>
            <person name="Pallen M.J."/>
        </authorList>
    </citation>
    <scope>NUCLEOTIDE SEQUENCE</scope>
    <source>
        <strain evidence="2">811</strain>
    </source>
</reference>
<feature type="non-terminal residue" evidence="2">
    <location>
        <position position="97"/>
    </location>
</feature>
<sequence>MIAARRLKPQKKYILPVLGCVFAYFTAVAGISYLLIQKGMLTAENSFSFIFTTDGIPVFDFFYKFIPYPYFYLYTALLILLVFFALLCACFARYRVR</sequence>
<feature type="transmembrane region" description="Helical" evidence="1">
    <location>
        <begin position="12"/>
        <end position="36"/>
    </location>
</feature>
<dbReference type="AlphaFoldDB" id="A0A9D1V855"/>
<evidence type="ECO:0000313" key="3">
    <source>
        <dbReference type="Proteomes" id="UP000824204"/>
    </source>
</evidence>
<organism evidence="2 3">
    <name type="scientific">Candidatus Borkfalkia faecipullorum</name>
    <dbReference type="NCBI Taxonomy" id="2838510"/>
    <lineage>
        <taxon>Bacteria</taxon>
        <taxon>Bacillati</taxon>
        <taxon>Bacillota</taxon>
        <taxon>Clostridia</taxon>
        <taxon>Christensenellales</taxon>
        <taxon>Christensenellaceae</taxon>
        <taxon>Candidatus Borkfalkia</taxon>
    </lineage>
</organism>
<evidence type="ECO:0000313" key="2">
    <source>
        <dbReference type="EMBL" id="HIX07768.1"/>
    </source>
</evidence>
<comment type="caution">
    <text evidence="2">The sequence shown here is derived from an EMBL/GenBank/DDBJ whole genome shotgun (WGS) entry which is preliminary data.</text>
</comment>
<gene>
    <name evidence="2" type="ORF">H9741_04810</name>
</gene>
<keyword evidence="1" id="KW-1133">Transmembrane helix</keyword>
<dbReference type="EMBL" id="DXFX01000061">
    <property type="protein sequence ID" value="HIX07768.1"/>
    <property type="molecule type" value="Genomic_DNA"/>
</dbReference>
<keyword evidence="1" id="KW-0472">Membrane</keyword>
<dbReference type="Proteomes" id="UP000824204">
    <property type="component" value="Unassembled WGS sequence"/>
</dbReference>
<name>A0A9D1V855_9FIRM</name>
<evidence type="ECO:0000256" key="1">
    <source>
        <dbReference type="SAM" id="Phobius"/>
    </source>
</evidence>
<feature type="transmembrane region" description="Helical" evidence="1">
    <location>
        <begin position="71"/>
        <end position="92"/>
    </location>
</feature>
<keyword evidence="1" id="KW-0812">Transmembrane</keyword>